<dbReference type="Pfam" id="PF13454">
    <property type="entry name" value="NAD_binding_9"/>
    <property type="match status" value="1"/>
</dbReference>
<reference evidence="2 3" key="1">
    <citation type="submission" date="2021-08" db="EMBL/GenBank/DDBJ databases">
        <title>Nocardioides bacterium WL0053 sp. nov., isolated from the sediment.</title>
        <authorList>
            <person name="Wang L."/>
            <person name="Zhang D."/>
            <person name="Zhang A."/>
        </authorList>
    </citation>
    <scope>NUCLEOTIDE SEQUENCE [LARGE SCALE GENOMIC DNA]</scope>
    <source>
        <strain evidence="2 3">WL0053</strain>
    </source>
</reference>
<accession>A0ABS7RIL5</accession>
<feature type="domain" description="FAD-dependent urate hydroxylase HpyO/Asp monooxygenase CreE-like FAD/NAD(P)-binding" evidence="1">
    <location>
        <begin position="18"/>
        <end position="165"/>
    </location>
</feature>
<dbReference type="RefSeq" id="WP_221024697.1">
    <property type="nucleotide sequence ID" value="NZ_JAIEZQ010000002.1"/>
</dbReference>
<evidence type="ECO:0000259" key="1">
    <source>
        <dbReference type="Pfam" id="PF13454"/>
    </source>
</evidence>
<dbReference type="Proteomes" id="UP000754710">
    <property type="component" value="Unassembled WGS sequence"/>
</dbReference>
<dbReference type="PANTHER" id="PTHR40254:SF1">
    <property type="entry name" value="BLR0577 PROTEIN"/>
    <property type="match status" value="1"/>
</dbReference>
<sequence length="456" mass="49745">MRNLVADGEVEVRPTRVVVVGGGAAGVITAAHLLRAADPAHPVDVRVVEKDAAMGPGLAYRTRHPLHTLNNFAGRLSAVEGDPDHLLRWCAERGLPVEPTTFLQREVYGRYLAGVLDDAPTPAGSMLRRDRGEVVDVRQDEDGLTVLLADGRELPGDTVVLALGNPPPRRQAEYERWGDRYQPDPWAESPTGSGEPAREVLLVGTGLTMVDVVARMHEASPGTRFTAVSRHGLLPTAHKRGSARLHDTFHPGVGSLDTLIERVRTRVREVEDVGGDWRDVVDSVRACANDLWAGLSRADQDWFVRNVARHWEVARHRMSPEMAAYVDRLRESGTLRVAQVGEVDPAAFDRIVNCTGPAPVPTRGWSRLVDTLLDRGALRGHRLGLGLALDPLGRVVDAEGRTNPRLYAVGAARRGTEWEVAAVPDLRQQAARLATHLRATQGLTGRGTRSDQVRPA</sequence>
<dbReference type="InterPro" id="IPR052189">
    <property type="entry name" value="L-asp_N-monooxygenase_NS-form"/>
</dbReference>
<evidence type="ECO:0000313" key="3">
    <source>
        <dbReference type="Proteomes" id="UP000754710"/>
    </source>
</evidence>
<dbReference type="EMBL" id="JAIEZQ010000002">
    <property type="protein sequence ID" value="MBY9074882.1"/>
    <property type="molecule type" value="Genomic_DNA"/>
</dbReference>
<protein>
    <submittedName>
        <fullName evidence="2">FAD/NAD(P)-binding protein</fullName>
    </submittedName>
</protein>
<keyword evidence="3" id="KW-1185">Reference proteome</keyword>
<proteinExistence type="predicted"/>
<comment type="caution">
    <text evidence="2">The sequence shown here is derived from an EMBL/GenBank/DDBJ whole genome shotgun (WGS) entry which is preliminary data.</text>
</comment>
<organism evidence="2 3">
    <name type="scientific">Nocardioides jiangsuensis</name>
    <dbReference type="NCBI Taxonomy" id="2866161"/>
    <lineage>
        <taxon>Bacteria</taxon>
        <taxon>Bacillati</taxon>
        <taxon>Actinomycetota</taxon>
        <taxon>Actinomycetes</taxon>
        <taxon>Propionibacteriales</taxon>
        <taxon>Nocardioidaceae</taxon>
        <taxon>Nocardioides</taxon>
    </lineage>
</organism>
<dbReference type="Gene3D" id="3.50.50.60">
    <property type="entry name" value="FAD/NAD(P)-binding domain"/>
    <property type="match status" value="2"/>
</dbReference>
<dbReference type="InterPro" id="IPR036188">
    <property type="entry name" value="FAD/NAD-bd_sf"/>
</dbReference>
<dbReference type="PANTHER" id="PTHR40254">
    <property type="entry name" value="BLR0577 PROTEIN"/>
    <property type="match status" value="1"/>
</dbReference>
<dbReference type="InterPro" id="IPR038732">
    <property type="entry name" value="HpyO/CreE_NAD-binding"/>
</dbReference>
<evidence type="ECO:0000313" key="2">
    <source>
        <dbReference type="EMBL" id="MBY9074882.1"/>
    </source>
</evidence>
<dbReference type="SUPFAM" id="SSF51905">
    <property type="entry name" value="FAD/NAD(P)-binding domain"/>
    <property type="match status" value="1"/>
</dbReference>
<name>A0ABS7RIL5_9ACTN</name>
<gene>
    <name evidence="2" type="ORF">K1X13_08635</name>
</gene>